<dbReference type="AlphaFoldDB" id="A0A1G2DCN9"/>
<dbReference type="Proteomes" id="UP000178534">
    <property type="component" value="Unassembled WGS sequence"/>
</dbReference>
<evidence type="ECO:0000313" key="1">
    <source>
        <dbReference type="EMBL" id="OGZ11273.1"/>
    </source>
</evidence>
<sequence length="117" mass="13712">MRHDDVLQCLKAYQDFEKDTGRTEILVKKIVNGINRRVLDRHDWWAKCAIWKLFDLIYVAPLHPLFGLAALQQICRDDLLEFTVEEDEELIARISKGSYFLLHRVLDLTVETQEGVV</sequence>
<gene>
    <name evidence="1" type="ORF">A2942_00570</name>
</gene>
<proteinExistence type="predicted"/>
<organism evidence="1 2">
    <name type="scientific">Candidatus Lloydbacteria bacterium RIFCSPLOWO2_01_FULL_50_20</name>
    <dbReference type="NCBI Taxonomy" id="1798665"/>
    <lineage>
        <taxon>Bacteria</taxon>
        <taxon>Candidatus Lloydiibacteriota</taxon>
    </lineage>
</organism>
<evidence type="ECO:0000313" key="2">
    <source>
        <dbReference type="Proteomes" id="UP000178534"/>
    </source>
</evidence>
<dbReference type="EMBL" id="MHLP01000039">
    <property type="protein sequence ID" value="OGZ11273.1"/>
    <property type="molecule type" value="Genomic_DNA"/>
</dbReference>
<accession>A0A1G2DCN9</accession>
<name>A0A1G2DCN9_9BACT</name>
<protein>
    <submittedName>
        <fullName evidence="1">Uncharacterized protein</fullName>
    </submittedName>
</protein>
<comment type="caution">
    <text evidence="1">The sequence shown here is derived from an EMBL/GenBank/DDBJ whole genome shotgun (WGS) entry which is preliminary data.</text>
</comment>
<dbReference type="STRING" id="1798665.A2942_00570"/>
<reference evidence="1 2" key="1">
    <citation type="journal article" date="2016" name="Nat. Commun.">
        <title>Thousands of microbial genomes shed light on interconnected biogeochemical processes in an aquifer system.</title>
        <authorList>
            <person name="Anantharaman K."/>
            <person name="Brown C.T."/>
            <person name="Hug L.A."/>
            <person name="Sharon I."/>
            <person name="Castelle C.J."/>
            <person name="Probst A.J."/>
            <person name="Thomas B.C."/>
            <person name="Singh A."/>
            <person name="Wilkins M.J."/>
            <person name="Karaoz U."/>
            <person name="Brodie E.L."/>
            <person name="Williams K.H."/>
            <person name="Hubbard S.S."/>
            <person name="Banfield J.F."/>
        </authorList>
    </citation>
    <scope>NUCLEOTIDE SEQUENCE [LARGE SCALE GENOMIC DNA]</scope>
</reference>